<dbReference type="SUPFAM" id="SSF53756">
    <property type="entry name" value="UDP-Glycosyltransferase/glycogen phosphorylase"/>
    <property type="match status" value="1"/>
</dbReference>
<sequence>MSDGLRVLVDVTHPAHVHLFRNAVDALDASGHEVRVAAREKDVTTDLLDAHGLDYAVCSAKREGALALPREWALREVSLYRYARSFAPDVVLSHLNPAAAHVAAAVGAESVVFHDTEVAGAVERFTLPFVDVVCTPTEFSRDLPGDHVRYAGFHELAYLHPARFDPDPDVLARNGVDPDSPFSVVRLVSMDAHHDVGTDGFGRGTVRRLVDGLADHGEVYLSTEGDLPAEFADHALPVRSHELLDLLAFADCYVGDSGTMATEAGVLGTPAVRYDPLDAEMGNFAALADYGLVESTTDQRAAVERAVELAGDPDAGRRWRRRRRDLLADKVDVTAFTVALAEEVAGA</sequence>
<dbReference type="Proteomes" id="UP000198518">
    <property type="component" value="Unassembled WGS sequence"/>
</dbReference>
<reference evidence="1 2" key="1">
    <citation type="submission" date="2016-10" db="EMBL/GenBank/DDBJ databases">
        <authorList>
            <person name="de Groot N.N."/>
        </authorList>
    </citation>
    <scope>NUCLEOTIDE SEQUENCE [LARGE SCALE GENOMIC DNA]</scope>
    <source>
        <strain evidence="1 2">CGMCC 1.5337</strain>
    </source>
</reference>
<keyword evidence="2" id="KW-1185">Reference proteome</keyword>
<dbReference type="PIRSF" id="PIRSF005357">
    <property type="entry name" value="UCP005357"/>
    <property type="match status" value="1"/>
</dbReference>
<protein>
    <recommendedName>
        <fullName evidence="3">DUF354 domain-containing protein</fullName>
    </recommendedName>
</protein>
<proteinExistence type="predicted"/>
<gene>
    <name evidence="1" type="ORF">SAMN04487945_0269</name>
</gene>
<dbReference type="InterPro" id="IPR007152">
    <property type="entry name" value="DUF354"/>
</dbReference>
<dbReference type="AlphaFoldDB" id="A0A1I0MRF3"/>
<dbReference type="PANTHER" id="PTHR39662:SF1">
    <property type="entry name" value="DUF354 DOMAIN-CONTAINING PROTEIN"/>
    <property type="match status" value="1"/>
</dbReference>
<evidence type="ECO:0008006" key="3">
    <source>
        <dbReference type="Google" id="ProtNLM"/>
    </source>
</evidence>
<organism evidence="1 2">
    <name type="scientific">Halobacterium jilantaiense</name>
    <dbReference type="NCBI Taxonomy" id="355548"/>
    <lineage>
        <taxon>Archaea</taxon>
        <taxon>Methanobacteriati</taxon>
        <taxon>Methanobacteriota</taxon>
        <taxon>Stenosarchaea group</taxon>
        <taxon>Halobacteria</taxon>
        <taxon>Halobacteriales</taxon>
        <taxon>Halobacteriaceae</taxon>
        <taxon>Halobacterium</taxon>
    </lineage>
</organism>
<dbReference type="PANTHER" id="PTHR39662">
    <property type="entry name" value="DUF354 DOMAIN-CONTAINING PROTEIN-RELATED"/>
    <property type="match status" value="1"/>
</dbReference>
<name>A0A1I0MRF3_9EURY</name>
<dbReference type="STRING" id="355548.SAMN04487945_0269"/>
<dbReference type="RefSeq" id="WP_245708109.1">
    <property type="nucleotide sequence ID" value="NZ_FOJA01000001.1"/>
</dbReference>
<dbReference type="EMBL" id="FOJA01000001">
    <property type="protein sequence ID" value="SEV90572.1"/>
    <property type="molecule type" value="Genomic_DNA"/>
</dbReference>
<dbReference type="Pfam" id="PF04007">
    <property type="entry name" value="DUF354"/>
    <property type="match status" value="1"/>
</dbReference>
<evidence type="ECO:0000313" key="2">
    <source>
        <dbReference type="Proteomes" id="UP000198518"/>
    </source>
</evidence>
<dbReference type="Gene3D" id="3.40.50.2000">
    <property type="entry name" value="Glycogen Phosphorylase B"/>
    <property type="match status" value="1"/>
</dbReference>
<evidence type="ECO:0000313" key="1">
    <source>
        <dbReference type="EMBL" id="SEV90572.1"/>
    </source>
</evidence>
<accession>A0A1I0MRF3</accession>